<feature type="transmembrane region" description="Helical" evidence="9">
    <location>
        <begin position="127"/>
        <end position="146"/>
    </location>
</feature>
<feature type="transmembrane region" description="Helical" evidence="9">
    <location>
        <begin position="152"/>
        <end position="170"/>
    </location>
</feature>
<evidence type="ECO:0000256" key="3">
    <source>
        <dbReference type="ARBA" id="ARBA00022448"/>
    </source>
</evidence>
<dbReference type="GO" id="GO:0005886">
    <property type="term" value="C:plasma membrane"/>
    <property type="evidence" value="ECO:0007669"/>
    <property type="project" value="TreeGrafter"/>
</dbReference>
<evidence type="ECO:0000256" key="8">
    <source>
        <dbReference type="RuleBase" id="RU362091"/>
    </source>
</evidence>
<sequence length="489" mass="51589">MDSAGITIIAYLVVVTLVGMYLTRRSDSSDDWAIGGGGMGLWLIAAGIAGTRIGGAGTYGVAGDTMSTGVWNMWYGVNSFLALALVGVFFAVPYRRLRLTTIGELFVRRHGSLRNGRLTSLCVQTEYLIINILEPLLIGIIISAVFGINREVAIMLGALIIISSTTLSGLRGASATNVIHVVVVTFGLLSVAILAGAELGGPSGIKQKVDAALMNSDVEPASWWSFIGLGWFPIIAMFFSAVIHTPAASVYVNYSSSARKESLLVPAFLLAGLLAALMPVLASIIGIEAVARYGTDSGITSYATITRIATDTGPIVGGIALAAVLAALISSGGPILLSSATLFVNDWIPGSKDYTPARKLKNYRITSIIYGLFAGALACVLPISSVLELLLLGFAMVVPPALAIGFIFYWRKTTEQGVFWGIASGYGLGLVGWAANTFIFHLETDVAAYFTTLVPIVVIPLVSLMTQSDQNVHGEHVDGFYQALKTPVP</sequence>
<keyword evidence="3" id="KW-0813">Transport</keyword>
<keyword evidence="11" id="KW-1185">Reference proteome</keyword>
<reference evidence="10 11" key="1">
    <citation type="submission" date="2015-11" db="EMBL/GenBank/DDBJ databases">
        <authorList>
            <person name="Zhang Y."/>
            <person name="Guo Z."/>
        </authorList>
    </citation>
    <scope>NUCLEOTIDE SEQUENCE [LARGE SCALE GENOMIC DNA]</scope>
    <source>
        <strain evidence="10 11">KCTC 32221</strain>
    </source>
</reference>
<organism evidence="10 11">
    <name type="scientific">Pseudohongiella spirulinae</name>
    <dbReference type="NCBI Taxonomy" id="1249552"/>
    <lineage>
        <taxon>Bacteria</taxon>
        <taxon>Pseudomonadati</taxon>
        <taxon>Pseudomonadota</taxon>
        <taxon>Gammaproteobacteria</taxon>
        <taxon>Pseudomonadales</taxon>
        <taxon>Pseudohongiellaceae</taxon>
        <taxon>Pseudohongiella</taxon>
    </lineage>
</organism>
<protein>
    <recommendedName>
        <fullName evidence="12">Sodium:solute symporter family protein</fullName>
    </recommendedName>
</protein>
<dbReference type="InterPro" id="IPR050277">
    <property type="entry name" value="Sodium:Solute_Symporter"/>
</dbReference>
<evidence type="ECO:0000256" key="5">
    <source>
        <dbReference type="ARBA" id="ARBA00022847"/>
    </source>
</evidence>
<feature type="transmembrane region" description="Helical" evidence="9">
    <location>
        <begin position="177"/>
        <end position="197"/>
    </location>
</feature>
<feature type="transmembrane region" description="Helical" evidence="9">
    <location>
        <begin position="389"/>
        <end position="410"/>
    </location>
</feature>
<dbReference type="STRING" id="1249552.PS2015_949"/>
<keyword evidence="6 9" id="KW-1133">Transmembrane helix</keyword>
<dbReference type="Proteomes" id="UP000065641">
    <property type="component" value="Chromosome"/>
</dbReference>
<dbReference type="KEGG" id="pspi:PS2015_949"/>
<feature type="transmembrane region" description="Helical" evidence="9">
    <location>
        <begin position="263"/>
        <end position="287"/>
    </location>
</feature>
<evidence type="ECO:0000256" key="7">
    <source>
        <dbReference type="ARBA" id="ARBA00023136"/>
    </source>
</evidence>
<keyword evidence="7 9" id="KW-0472">Membrane</keyword>
<evidence type="ECO:0000256" key="9">
    <source>
        <dbReference type="SAM" id="Phobius"/>
    </source>
</evidence>
<feature type="transmembrane region" description="Helical" evidence="9">
    <location>
        <begin position="446"/>
        <end position="465"/>
    </location>
</feature>
<proteinExistence type="inferred from homology"/>
<dbReference type="AlphaFoldDB" id="A0A0S2KBW9"/>
<dbReference type="PROSITE" id="PS50283">
    <property type="entry name" value="NA_SOLUT_SYMP_3"/>
    <property type="match status" value="1"/>
</dbReference>
<feature type="transmembrane region" description="Helical" evidence="9">
    <location>
        <begin position="223"/>
        <end position="243"/>
    </location>
</feature>
<keyword evidence="5" id="KW-0769">Symport</keyword>
<evidence type="ECO:0000256" key="4">
    <source>
        <dbReference type="ARBA" id="ARBA00022692"/>
    </source>
</evidence>
<dbReference type="OrthoDB" id="9810181at2"/>
<evidence type="ECO:0000313" key="10">
    <source>
        <dbReference type="EMBL" id="ALO45619.1"/>
    </source>
</evidence>
<evidence type="ECO:0000256" key="2">
    <source>
        <dbReference type="ARBA" id="ARBA00006434"/>
    </source>
</evidence>
<comment type="similarity">
    <text evidence="2 8">Belongs to the sodium:solute symporter (SSF) (TC 2.A.21) family.</text>
</comment>
<feature type="transmembrane region" description="Helical" evidence="9">
    <location>
        <begin position="365"/>
        <end position="383"/>
    </location>
</feature>
<name>A0A0S2KBW9_9GAMM</name>
<dbReference type="Pfam" id="PF00474">
    <property type="entry name" value="SSF"/>
    <property type="match status" value="1"/>
</dbReference>
<dbReference type="InterPro" id="IPR001734">
    <property type="entry name" value="Na/solute_symporter"/>
</dbReference>
<dbReference type="GO" id="GO:0015293">
    <property type="term" value="F:symporter activity"/>
    <property type="evidence" value="ECO:0007669"/>
    <property type="project" value="UniProtKB-KW"/>
</dbReference>
<feature type="transmembrane region" description="Helical" evidence="9">
    <location>
        <begin position="417"/>
        <end position="440"/>
    </location>
</feature>
<dbReference type="Gene3D" id="1.20.1730.10">
    <property type="entry name" value="Sodium/glucose cotransporter"/>
    <property type="match status" value="1"/>
</dbReference>
<feature type="transmembrane region" description="Helical" evidence="9">
    <location>
        <begin position="319"/>
        <end position="344"/>
    </location>
</feature>
<feature type="transmembrane region" description="Helical" evidence="9">
    <location>
        <begin position="6"/>
        <end position="23"/>
    </location>
</feature>
<evidence type="ECO:0000256" key="6">
    <source>
        <dbReference type="ARBA" id="ARBA00022989"/>
    </source>
</evidence>
<dbReference type="RefSeq" id="WP_058021140.1">
    <property type="nucleotide sequence ID" value="NZ_CP013189.1"/>
</dbReference>
<evidence type="ECO:0000313" key="11">
    <source>
        <dbReference type="Proteomes" id="UP000065641"/>
    </source>
</evidence>
<dbReference type="EMBL" id="CP013189">
    <property type="protein sequence ID" value="ALO45619.1"/>
    <property type="molecule type" value="Genomic_DNA"/>
</dbReference>
<evidence type="ECO:0008006" key="12">
    <source>
        <dbReference type="Google" id="ProtNLM"/>
    </source>
</evidence>
<keyword evidence="4 9" id="KW-0812">Transmembrane</keyword>
<evidence type="ECO:0000256" key="1">
    <source>
        <dbReference type="ARBA" id="ARBA00004141"/>
    </source>
</evidence>
<comment type="subcellular location">
    <subcellularLocation>
        <location evidence="1">Membrane</location>
        <topology evidence="1">Multi-pass membrane protein</topology>
    </subcellularLocation>
</comment>
<dbReference type="PANTHER" id="PTHR48086:SF7">
    <property type="entry name" value="SODIUM-SOLUTE SYMPORTER-RELATED"/>
    <property type="match status" value="1"/>
</dbReference>
<gene>
    <name evidence="10" type="ORF">PS2015_949</name>
</gene>
<dbReference type="PANTHER" id="PTHR48086">
    <property type="entry name" value="SODIUM/PROLINE SYMPORTER-RELATED"/>
    <property type="match status" value="1"/>
</dbReference>
<accession>A0A0S2KBW9</accession>
<dbReference type="InterPro" id="IPR038377">
    <property type="entry name" value="Na/Glc_symporter_sf"/>
</dbReference>
<feature type="transmembrane region" description="Helical" evidence="9">
    <location>
        <begin position="32"/>
        <end position="53"/>
    </location>
</feature>
<feature type="transmembrane region" description="Helical" evidence="9">
    <location>
        <begin position="73"/>
        <end position="92"/>
    </location>
</feature>